<reference evidence="5" key="1">
    <citation type="journal article" date="2019" name="Int. J. Syst. Evol. Microbiol.">
        <title>The Global Catalogue of Microorganisms (GCM) 10K type strain sequencing project: providing services to taxonomists for standard genome sequencing and annotation.</title>
        <authorList>
            <consortium name="The Broad Institute Genomics Platform"/>
            <consortium name="The Broad Institute Genome Sequencing Center for Infectious Disease"/>
            <person name="Wu L."/>
            <person name="Ma J."/>
        </authorList>
    </citation>
    <scope>NUCLEOTIDE SEQUENCE [LARGE SCALE GENOMIC DNA]</scope>
    <source>
        <strain evidence="5">XZYJT-10</strain>
    </source>
</reference>
<dbReference type="InterPro" id="IPR000792">
    <property type="entry name" value="Tscrpt_reg_LuxR_C"/>
</dbReference>
<dbReference type="CDD" id="cd06170">
    <property type="entry name" value="LuxR_C_like"/>
    <property type="match status" value="1"/>
</dbReference>
<proteinExistence type="predicted"/>
<dbReference type="Pfam" id="PF13191">
    <property type="entry name" value="AAA_16"/>
    <property type="match status" value="1"/>
</dbReference>
<dbReference type="EMBL" id="JBHTBJ010000016">
    <property type="protein sequence ID" value="MFC7276613.1"/>
    <property type="molecule type" value="Genomic_DNA"/>
</dbReference>
<protein>
    <submittedName>
        <fullName evidence="4">ATP-binding protein</fullName>
    </submittedName>
</protein>
<dbReference type="InterPro" id="IPR016032">
    <property type="entry name" value="Sig_transdc_resp-reg_C-effctor"/>
</dbReference>
<dbReference type="Gene3D" id="1.10.10.10">
    <property type="entry name" value="Winged helix-like DNA-binding domain superfamily/Winged helix DNA-binding domain"/>
    <property type="match status" value="1"/>
</dbReference>
<gene>
    <name evidence="4" type="ORF">ACFQS1_21690</name>
</gene>
<evidence type="ECO:0000256" key="2">
    <source>
        <dbReference type="ARBA" id="ARBA00022840"/>
    </source>
</evidence>
<dbReference type="RefSeq" id="WP_378971161.1">
    <property type="nucleotide sequence ID" value="NZ_JBHTBJ010000016.1"/>
</dbReference>
<dbReference type="PROSITE" id="PS50043">
    <property type="entry name" value="HTH_LUXR_2"/>
    <property type="match status" value="1"/>
</dbReference>
<dbReference type="PANTHER" id="PTHR16305:SF28">
    <property type="entry name" value="GUANYLATE CYCLASE DOMAIN-CONTAINING PROTEIN"/>
    <property type="match status" value="1"/>
</dbReference>
<evidence type="ECO:0000313" key="4">
    <source>
        <dbReference type="EMBL" id="MFC7276613.1"/>
    </source>
</evidence>
<organism evidence="4 5">
    <name type="scientific">Paractinoplanes rhizophilus</name>
    <dbReference type="NCBI Taxonomy" id="1416877"/>
    <lineage>
        <taxon>Bacteria</taxon>
        <taxon>Bacillati</taxon>
        <taxon>Actinomycetota</taxon>
        <taxon>Actinomycetes</taxon>
        <taxon>Micromonosporales</taxon>
        <taxon>Micromonosporaceae</taxon>
        <taxon>Paractinoplanes</taxon>
    </lineage>
</organism>
<evidence type="ECO:0000256" key="1">
    <source>
        <dbReference type="ARBA" id="ARBA00022741"/>
    </source>
</evidence>
<keyword evidence="5" id="KW-1185">Reference proteome</keyword>
<name>A0ABW2HWS7_9ACTN</name>
<evidence type="ECO:0000313" key="5">
    <source>
        <dbReference type="Proteomes" id="UP001596548"/>
    </source>
</evidence>
<dbReference type="InterPro" id="IPR041664">
    <property type="entry name" value="AAA_16"/>
</dbReference>
<dbReference type="PRINTS" id="PR00038">
    <property type="entry name" value="HTHLUXR"/>
</dbReference>
<dbReference type="InterPro" id="IPR036388">
    <property type="entry name" value="WH-like_DNA-bd_sf"/>
</dbReference>
<dbReference type="Pfam" id="PF00196">
    <property type="entry name" value="GerE"/>
    <property type="match status" value="1"/>
</dbReference>
<evidence type="ECO:0000259" key="3">
    <source>
        <dbReference type="PROSITE" id="PS50043"/>
    </source>
</evidence>
<keyword evidence="2 4" id="KW-0067">ATP-binding</keyword>
<comment type="caution">
    <text evidence="4">The sequence shown here is derived from an EMBL/GenBank/DDBJ whole genome shotgun (WGS) entry which is preliminary data.</text>
</comment>
<sequence>MLVGRDDEFQVLLDGLDRAAEGDGGAFVVTGEAGVGKSRLVREVAQVAAARGLPVLTGRAVAGGAALPFRPLAEAVMGWLRRSGGQDLAELRSIRPALGPLVPEWLPAEPIPGGRSPVVIGEALLRLLRFVGEERGCLLVLEDLHWTDSESLSILEYLADNLATEGLVCLATLRAEEGGAGRNLVDSLVGRRAARAVELARLDDEATLDLARACLSTPALPAAVETFLGAHADGLPFLIEELLAGLVARGALVEHDGHWTTRGPLDRRVPPTFADAVGRRMAALPPYARSVLHAAALLGRRFEWSLLPTVTGLDHAEVVTALRRSVEAQLVTAEDDDFRFRHALTRETVLGDMVAPERADLAGRLLQAVDQAHPDLAGAWCELAADLAEAAGDRTRAARLCLTAGRRAVTAGALATAQETLHRARRLASGDPALAAPIDIALTDALAQSGQVDQAFELGKTLLAGLDAASRHLPVRADLHLRLARAAVAAGRWRVAADHLAAIPDVPADQRAGTAAVVDALGAQVALGQARLGEADRLASAALSVAERNGLPAVACEALEVRGRVARQRDLPAAEAAFARELAVATAHGLQLWRLRALHELGTVDQLRTESVDRLRQARQLAVEVGALALVATLDLQIAAGLVKQFRPEEGLASARDSAGMSRRLRLATLPMALILQSAAYAQLGRTGDMEAGLREALTLAPDDLDVHGSAWGHCRATASLLAENRARALTEMATGARLLQRSPATIAPPFLGLRVLLLAVSDDDDAARAETDRVRESGATRHRVVATLLGYAEAVLLGRTGHHAAATAAFAAADGEMGPLVAWYRQYARRSVAEAALADGWGDPVPWLREAAAYFAARGDQVVAAACRELLRRVGIPVPRPGRGDPRVPAKLRALGVTSREAEVLALLAEGLTNQEVGARLHVSPRTVEKHVAGLLAKTGCRRRAQLAGYSARLSP</sequence>
<dbReference type="GO" id="GO:0005524">
    <property type="term" value="F:ATP binding"/>
    <property type="evidence" value="ECO:0007669"/>
    <property type="project" value="UniProtKB-KW"/>
</dbReference>
<dbReference type="Proteomes" id="UP001596548">
    <property type="component" value="Unassembled WGS sequence"/>
</dbReference>
<dbReference type="PANTHER" id="PTHR16305">
    <property type="entry name" value="TESTICULAR SOLUBLE ADENYLYL CYCLASE"/>
    <property type="match status" value="1"/>
</dbReference>
<dbReference type="SMART" id="SM00421">
    <property type="entry name" value="HTH_LUXR"/>
    <property type="match status" value="1"/>
</dbReference>
<dbReference type="SUPFAM" id="SSF52540">
    <property type="entry name" value="P-loop containing nucleoside triphosphate hydrolases"/>
    <property type="match status" value="1"/>
</dbReference>
<feature type="domain" description="HTH luxR-type" evidence="3">
    <location>
        <begin position="889"/>
        <end position="956"/>
    </location>
</feature>
<keyword evidence="1" id="KW-0547">Nucleotide-binding</keyword>
<dbReference type="SUPFAM" id="SSF46894">
    <property type="entry name" value="C-terminal effector domain of the bipartite response regulators"/>
    <property type="match status" value="1"/>
</dbReference>
<accession>A0ABW2HWS7</accession>
<dbReference type="InterPro" id="IPR027417">
    <property type="entry name" value="P-loop_NTPase"/>
</dbReference>